<evidence type="ECO:0000256" key="6">
    <source>
        <dbReference type="ARBA" id="ARBA00022475"/>
    </source>
</evidence>
<keyword evidence="10 13" id="KW-1133">Transmembrane helix</keyword>
<evidence type="ECO:0000256" key="1">
    <source>
        <dbReference type="ARBA" id="ARBA00003540"/>
    </source>
</evidence>
<dbReference type="GO" id="GO:0015031">
    <property type="term" value="P:protein transport"/>
    <property type="evidence" value="ECO:0007669"/>
    <property type="project" value="UniProtKB-KW"/>
</dbReference>
<comment type="subcellular location">
    <subcellularLocation>
        <location evidence="2">Cell inner membrane</location>
        <topology evidence="2">Single-pass type II membrane protein</topology>
    </subcellularLocation>
    <subcellularLocation>
        <location evidence="12">Cell membrane</location>
        <topology evidence="12">Single-pass type II membrane protein</topology>
    </subcellularLocation>
</comment>
<organism evidence="14 15">
    <name type="scientific">Aquirhabdus parva</name>
    <dbReference type="NCBI Taxonomy" id="2283318"/>
    <lineage>
        <taxon>Bacteria</taxon>
        <taxon>Pseudomonadati</taxon>
        <taxon>Pseudomonadota</taxon>
        <taxon>Gammaproteobacteria</taxon>
        <taxon>Moraxellales</taxon>
        <taxon>Moraxellaceae</taxon>
        <taxon>Aquirhabdus</taxon>
    </lineage>
</organism>
<keyword evidence="7" id="KW-0997">Cell inner membrane</keyword>
<dbReference type="Gene3D" id="3.30.420.270">
    <property type="match status" value="1"/>
</dbReference>
<sequence>MGFHLGDDTDQGMSEINLIPLIDIMLVLMIIFLVTATIVNPAVKLNLPKADAAVVPDQPEVVTLSIDAAGVIHWNQDVVSLDEVAKRMNAAAQSPTKPSLHLRTDREAKYDTLAQVLARANQAGLTDLAFVSEATH</sequence>
<protein>
    <submittedName>
        <fullName evidence="14">Biopolymer transporter ExbD</fullName>
    </submittedName>
</protein>
<dbReference type="GO" id="GO:0022857">
    <property type="term" value="F:transmembrane transporter activity"/>
    <property type="evidence" value="ECO:0007669"/>
    <property type="project" value="InterPro"/>
</dbReference>
<keyword evidence="5 12" id="KW-0813">Transport</keyword>
<dbReference type="PANTHER" id="PTHR30558:SF12">
    <property type="entry name" value="BIOPOLYMER TRANSPORT PROTEIN EXBD"/>
    <property type="match status" value="1"/>
</dbReference>
<dbReference type="KEGG" id="mbah:HYN46_00645"/>
<dbReference type="PANTHER" id="PTHR30558">
    <property type="entry name" value="EXBD MEMBRANE COMPONENT OF PMF-DRIVEN MACROMOLECULE IMPORT SYSTEM"/>
    <property type="match status" value="1"/>
</dbReference>
<keyword evidence="9 12" id="KW-0653">Protein transport</keyword>
<accession>A0A345P2M7</accession>
<dbReference type="EMBL" id="CP031222">
    <property type="protein sequence ID" value="AXI01536.1"/>
    <property type="molecule type" value="Genomic_DNA"/>
</dbReference>
<dbReference type="InterPro" id="IPR003400">
    <property type="entry name" value="ExbD"/>
</dbReference>
<keyword evidence="6" id="KW-1003">Cell membrane</keyword>
<dbReference type="Proteomes" id="UP000253940">
    <property type="component" value="Chromosome"/>
</dbReference>
<dbReference type="RefSeq" id="WP_114897646.1">
    <property type="nucleotide sequence ID" value="NZ_CP031222.1"/>
</dbReference>
<dbReference type="AlphaFoldDB" id="A0A345P2M7"/>
<evidence type="ECO:0000256" key="9">
    <source>
        <dbReference type="ARBA" id="ARBA00022927"/>
    </source>
</evidence>
<evidence type="ECO:0000256" key="3">
    <source>
        <dbReference type="ARBA" id="ARBA00005811"/>
    </source>
</evidence>
<evidence type="ECO:0000256" key="5">
    <source>
        <dbReference type="ARBA" id="ARBA00022448"/>
    </source>
</evidence>
<keyword evidence="11 13" id="KW-0472">Membrane</keyword>
<evidence type="ECO:0000256" key="4">
    <source>
        <dbReference type="ARBA" id="ARBA00011471"/>
    </source>
</evidence>
<dbReference type="Pfam" id="PF02472">
    <property type="entry name" value="ExbD"/>
    <property type="match status" value="1"/>
</dbReference>
<name>A0A345P2M7_9GAMM</name>
<evidence type="ECO:0000256" key="11">
    <source>
        <dbReference type="ARBA" id="ARBA00023136"/>
    </source>
</evidence>
<evidence type="ECO:0000313" key="15">
    <source>
        <dbReference type="Proteomes" id="UP000253940"/>
    </source>
</evidence>
<keyword evidence="8 12" id="KW-0812">Transmembrane</keyword>
<evidence type="ECO:0000256" key="12">
    <source>
        <dbReference type="RuleBase" id="RU003879"/>
    </source>
</evidence>
<evidence type="ECO:0000313" key="14">
    <source>
        <dbReference type="EMBL" id="AXI01536.1"/>
    </source>
</evidence>
<comment type="similarity">
    <text evidence="3 12">Belongs to the ExbD/TolR family.</text>
</comment>
<dbReference type="OrthoDB" id="9798629at2"/>
<evidence type="ECO:0000256" key="7">
    <source>
        <dbReference type="ARBA" id="ARBA00022519"/>
    </source>
</evidence>
<reference evidence="14 15" key="1">
    <citation type="submission" date="2018-07" db="EMBL/GenBank/DDBJ databases">
        <title>Genome sequencing of Moraxellaceae gen. HYN0046.</title>
        <authorList>
            <person name="Kim M."/>
            <person name="Yi H."/>
        </authorList>
    </citation>
    <scope>NUCLEOTIDE SEQUENCE [LARGE SCALE GENOMIC DNA]</scope>
    <source>
        <strain evidence="14 15">HYN0046</strain>
    </source>
</reference>
<keyword evidence="15" id="KW-1185">Reference proteome</keyword>
<evidence type="ECO:0000256" key="8">
    <source>
        <dbReference type="ARBA" id="ARBA00022692"/>
    </source>
</evidence>
<comment type="function">
    <text evidence="1">Involved in the TonB-dependent energy-dependent transport of various receptor-bound substrates.</text>
</comment>
<comment type="subunit">
    <text evidence="4">The accessory proteins ExbB and ExbD seem to form a complex with TonB.</text>
</comment>
<evidence type="ECO:0000256" key="10">
    <source>
        <dbReference type="ARBA" id="ARBA00022989"/>
    </source>
</evidence>
<evidence type="ECO:0000256" key="2">
    <source>
        <dbReference type="ARBA" id="ARBA00004249"/>
    </source>
</evidence>
<dbReference type="GO" id="GO:0005886">
    <property type="term" value="C:plasma membrane"/>
    <property type="evidence" value="ECO:0007669"/>
    <property type="project" value="UniProtKB-SubCell"/>
</dbReference>
<gene>
    <name evidence="14" type="ORF">HYN46_00645</name>
</gene>
<feature type="transmembrane region" description="Helical" evidence="13">
    <location>
        <begin position="18"/>
        <end position="39"/>
    </location>
</feature>
<proteinExistence type="inferred from homology"/>
<evidence type="ECO:0000256" key="13">
    <source>
        <dbReference type="SAM" id="Phobius"/>
    </source>
</evidence>